<sequence>MKKLLLSVSLVGLGVMGFAQDEMKKVEKETVEVVAQPDGSIVIEGDNKEESVSLNGEKLIVKGNNIVVHGAGDASEVIVEGDGCQVVVDSSEKIDIQGSKSYVYYRKGEPETKVSDGSAVQKIDS</sequence>
<comment type="caution">
    <text evidence="1">The sequence shown here is derived from an EMBL/GenBank/DDBJ whole genome shotgun (WGS) entry which is preliminary data.</text>
</comment>
<dbReference type="RefSeq" id="WP_304420050.1">
    <property type="nucleotide sequence ID" value="NZ_JANCMU010000001.1"/>
</dbReference>
<organism evidence="1 2">
    <name type="scientific">Profundicola chukchiensis</name>
    <dbReference type="NCBI Taxonomy" id="2961959"/>
    <lineage>
        <taxon>Bacteria</taxon>
        <taxon>Pseudomonadati</taxon>
        <taxon>Bacteroidota</taxon>
        <taxon>Flavobacteriia</taxon>
        <taxon>Flavobacteriales</taxon>
        <taxon>Weeksellaceae</taxon>
        <taxon>Profundicola</taxon>
    </lineage>
</organism>
<dbReference type="EMBL" id="JANCMU010000001">
    <property type="protein sequence ID" value="MDG4945437.1"/>
    <property type="molecule type" value="Genomic_DNA"/>
</dbReference>
<evidence type="ECO:0000313" key="2">
    <source>
        <dbReference type="Proteomes" id="UP001152599"/>
    </source>
</evidence>
<dbReference type="InterPro" id="IPR021417">
    <property type="entry name" value="DUF3060"/>
</dbReference>
<reference evidence="1" key="1">
    <citation type="submission" date="2022-07" db="EMBL/GenBank/DDBJ databases">
        <title>Description and genome-wide analysis of Profundicola chukchiensis gen. nov., sp. nov., marine bacteria isolated from bottom sediments of the Chukchi Sea.</title>
        <authorList>
            <person name="Romanenko L."/>
            <person name="Otstavnykh N."/>
            <person name="Kurilenko V."/>
            <person name="Eremeev V."/>
            <person name="Velansky P."/>
            <person name="Mikhailov V."/>
            <person name="Isaeva M."/>
        </authorList>
    </citation>
    <scope>NUCLEOTIDE SEQUENCE</scope>
    <source>
        <strain evidence="1">KMM 9713</strain>
    </source>
</reference>
<dbReference type="Pfam" id="PF11259">
    <property type="entry name" value="DUF3060"/>
    <property type="match status" value="1"/>
</dbReference>
<gene>
    <name evidence="1" type="ORF">NMK71_03340</name>
</gene>
<protein>
    <submittedName>
        <fullName evidence="1">DUF3060 domain-containing protein</fullName>
    </submittedName>
</protein>
<name>A0A9X4MYV5_9FLAO</name>
<proteinExistence type="predicted"/>
<dbReference type="Proteomes" id="UP001152599">
    <property type="component" value="Unassembled WGS sequence"/>
</dbReference>
<keyword evidence="2" id="KW-1185">Reference proteome</keyword>
<accession>A0A9X4MYV5</accession>
<evidence type="ECO:0000313" key="1">
    <source>
        <dbReference type="EMBL" id="MDG4945437.1"/>
    </source>
</evidence>
<dbReference type="AlphaFoldDB" id="A0A9X4MYV5"/>